<proteinExistence type="predicted"/>
<dbReference type="Proteomes" id="UP001221142">
    <property type="component" value="Unassembled WGS sequence"/>
</dbReference>
<dbReference type="InterPro" id="IPR001810">
    <property type="entry name" value="F-box_dom"/>
</dbReference>
<evidence type="ECO:0000259" key="2">
    <source>
        <dbReference type="Pfam" id="PF12937"/>
    </source>
</evidence>
<keyword evidence="4" id="KW-1185">Reference proteome</keyword>
<sequence length="557" mass="63427">MICVSCQCALPPDILPMLRENQALLDTLRSPYTPPDHRSHYLSAIADSTAALAQHDAAIAEVEAELQRMRCDRSIVQRYLDGCSAALAPVRKLPTEIWCNVFARLSVHWTEPHLQGTELKSLAKWNLLQVSLVCSRWYQIVVGTPALWCDIKMRGFQWPKDIQNQLFRSMLHLLKSSLQRASSHPLKIAMPWFYHTMSESVEQPVLQLLVNKSQQIIMSPADLHLLNLTPRIRGNLDLLEELTLDYGAATAGSADITVFEAAPKLTRVRLIQTVCCPRPPWSQLERLAVERVGLQHMKHLVAKIRHQVQLDQFDVATRVNPNYLLSVLPSTLICHMSSLVIEFDAPWTDVDIATPNLGRLFSCMTLPHVQTLSLLSHRRIPIRWPKSEFRALSMRSSFRDTLRVLEIPDISISTEELIHVLVDMASLERLVISDFWHRFHWEPPQNILITNALFRRLRQGRGVAPDSSLPRGDDRLVPRLKHLHCNTLFKFSAQAYFEFILSRIDSISTGPPFEVTLRRLGPATVGDLDPKTLGKLWDLVGQGKLRFGLLDPEFNHD</sequence>
<name>A0AAD7FHC3_9AGAR</name>
<dbReference type="EMBL" id="JARKIF010000017">
    <property type="protein sequence ID" value="KAJ7620103.1"/>
    <property type="molecule type" value="Genomic_DNA"/>
</dbReference>
<feature type="domain" description="F-box" evidence="2">
    <location>
        <begin position="92"/>
        <end position="151"/>
    </location>
</feature>
<evidence type="ECO:0000256" key="1">
    <source>
        <dbReference type="SAM" id="Coils"/>
    </source>
</evidence>
<dbReference type="AlphaFoldDB" id="A0AAD7FHC3"/>
<dbReference type="PANTHER" id="PTHR38926">
    <property type="entry name" value="F-BOX DOMAIN CONTAINING PROTEIN, EXPRESSED"/>
    <property type="match status" value="1"/>
</dbReference>
<evidence type="ECO:0000313" key="4">
    <source>
        <dbReference type="Proteomes" id="UP001221142"/>
    </source>
</evidence>
<gene>
    <name evidence="3" type="ORF">FB45DRAFT_1062490</name>
</gene>
<dbReference type="Pfam" id="PF12937">
    <property type="entry name" value="F-box-like"/>
    <property type="match status" value="1"/>
</dbReference>
<reference evidence="3" key="1">
    <citation type="submission" date="2023-03" db="EMBL/GenBank/DDBJ databases">
        <title>Massive genome expansion in bonnet fungi (Mycena s.s.) driven by repeated elements and novel gene families across ecological guilds.</title>
        <authorList>
            <consortium name="Lawrence Berkeley National Laboratory"/>
            <person name="Harder C.B."/>
            <person name="Miyauchi S."/>
            <person name="Viragh M."/>
            <person name="Kuo A."/>
            <person name="Thoen E."/>
            <person name="Andreopoulos B."/>
            <person name="Lu D."/>
            <person name="Skrede I."/>
            <person name="Drula E."/>
            <person name="Henrissat B."/>
            <person name="Morin E."/>
            <person name="Kohler A."/>
            <person name="Barry K."/>
            <person name="LaButti K."/>
            <person name="Morin E."/>
            <person name="Salamov A."/>
            <person name="Lipzen A."/>
            <person name="Mereny Z."/>
            <person name="Hegedus B."/>
            <person name="Baldrian P."/>
            <person name="Stursova M."/>
            <person name="Weitz H."/>
            <person name="Taylor A."/>
            <person name="Grigoriev I.V."/>
            <person name="Nagy L.G."/>
            <person name="Martin F."/>
            <person name="Kauserud H."/>
        </authorList>
    </citation>
    <scope>NUCLEOTIDE SEQUENCE</scope>
    <source>
        <strain evidence="3">9284</strain>
    </source>
</reference>
<dbReference type="Gene3D" id="1.20.1280.50">
    <property type="match status" value="1"/>
</dbReference>
<comment type="caution">
    <text evidence="3">The sequence shown here is derived from an EMBL/GenBank/DDBJ whole genome shotgun (WGS) entry which is preliminary data.</text>
</comment>
<organism evidence="3 4">
    <name type="scientific">Roridomyces roridus</name>
    <dbReference type="NCBI Taxonomy" id="1738132"/>
    <lineage>
        <taxon>Eukaryota</taxon>
        <taxon>Fungi</taxon>
        <taxon>Dikarya</taxon>
        <taxon>Basidiomycota</taxon>
        <taxon>Agaricomycotina</taxon>
        <taxon>Agaricomycetes</taxon>
        <taxon>Agaricomycetidae</taxon>
        <taxon>Agaricales</taxon>
        <taxon>Marasmiineae</taxon>
        <taxon>Mycenaceae</taxon>
        <taxon>Roridomyces</taxon>
    </lineage>
</organism>
<feature type="coiled-coil region" evidence="1">
    <location>
        <begin position="45"/>
        <end position="72"/>
    </location>
</feature>
<protein>
    <recommendedName>
        <fullName evidence="2">F-box domain-containing protein</fullName>
    </recommendedName>
</protein>
<accession>A0AAD7FHC3</accession>
<evidence type="ECO:0000313" key="3">
    <source>
        <dbReference type="EMBL" id="KAJ7620103.1"/>
    </source>
</evidence>
<dbReference type="PANTHER" id="PTHR38926:SF72">
    <property type="entry name" value="IM:7136021-RELATED"/>
    <property type="match status" value="1"/>
</dbReference>
<keyword evidence="1" id="KW-0175">Coiled coil</keyword>